<reference evidence="16 17" key="1">
    <citation type="submission" date="2017-02" db="EMBL/GenBank/DDBJ databases">
        <authorList>
            <person name="Peterson S.W."/>
        </authorList>
    </citation>
    <scope>NUCLEOTIDE SEQUENCE [LARGE SCALE GENOMIC DNA]</scope>
    <source>
        <strain evidence="16 17">ATCC 27749</strain>
    </source>
</reference>
<dbReference type="GeneID" id="93337792"/>
<comment type="catalytic activity">
    <reaction evidence="13 14">
        <text>FMN + ATP + H(+) = FAD + diphosphate</text>
        <dbReference type="Rhea" id="RHEA:17237"/>
        <dbReference type="ChEBI" id="CHEBI:15378"/>
        <dbReference type="ChEBI" id="CHEBI:30616"/>
        <dbReference type="ChEBI" id="CHEBI:33019"/>
        <dbReference type="ChEBI" id="CHEBI:57692"/>
        <dbReference type="ChEBI" id="CHEBI:58210"/>
        <dbReference type="EC" id="2.7.7.2"/>
    </reaction>
</comment>
<keyword evidence="6 14" id="KW-0548">Nucleotidyltransferase</keyword>
<dbReference type="InterPro" id="IPR014729">
    <property type="entry name" value="Rossmann-like_a/b/a_fold"/>
</dbReference>
<evidence type="ECO:0000313" key="17">
    <source>
        <dbReference type="Proteomes" id="UP000190286"/>
    </source>
</evidence>
<evidence type="ECO:0000313" key="16">
    <source>
        <dbReference type="EMBL" id="SKA83386.1"/>
    </source>
</evidence>
<dbReference type="SMART" id="SM00904">
    <property type="entry name" value="Flavokinase"/>
    <property type="match status" value="1"/>
</dbReference>
<comment type="pathway">
    <text evidence="1 14">Cofactor biosynthesis; FAD biosynthesis; FAD from FMN: step 1/1.</text>
</comment>
<dbReference type="OrthoDB" id="9803667at2"/>
<dbReference type="SUPFAM" id="SSF52374">
    <property type="entry name" value="Nucleotidylyl transferase"/>
    <property type="match status" value="1"/>
</dbReference>
<feature type="domain" description="Riboflavin kinase" evidence="15">
    <location>
        <begin position="177"/>
        <end position="305"/>
    </location>
</feature>
<dbReference type="Pfam" id="PF06574">
    <property type="entry name" value="FAD_syn"/>
    <property type="match status" value="1"/>
</dbReference>
<dbReference type="Gene3D" id="3.40.50.620">
    <property type="entry name" value="HUPs"/>
    <property type="match status" value="1"/>
</dbReference>
<dbReference type="Pfam" id="PF01687">
    <property type="entry name" value="Flavokinase"/>
    <property type="match status" value="1"/>
</dbReference>
<dbReference type="GO" id="GO:0009398">
    <property type="term" value="P:FMN biosynthetic process"/>
    <property type="evidence" value="ECO:0007669"/>
    <property type="project" value="UniProtKB-UniRule"/>
</dbReference>
<accession>A0A1T4X1F5</accession>
<evidence type="ECO:0000256" key="11">
    <source>
        <dbReference type="ARBA" id="ARBA00023268"/>
    </source>
</evidence>
<protein>
    <recommendedName>
        <fullName evidence="14">Riboflavin biosynthesis protein</fullName>
    </recommendedName>
    <domain>
        <recommendedName>
            <fullName evidence="14">Riboflavin kinase</fullName>
            <ecNumber evidence="14">2.7.1.26</ecNumber>
        </recommendedName>
        <alternativeName>
            <fullName evidence="14">Flavokinase</fullName>
        </alternativeName>
    </domain>
    <domain>
        <recommendedName>
            <fullName evidence="14">FMN adenylyltransferase</fullName>
            <ecNumber evidence="14">2.7.7.2</ecNumber>
        </recommendedName>
        <alternativeName>
            <fullName evidence="14">FAD pyrophosphorylase</fullName>
        </alternativeName>
        <alternativeName>
            <fullName evidence="14">FAD synthase</fullName>
        </alternativeName>
    </domain>
</protein>
<proteinExistence type="inferred from homology"/>
<dbReference type="NCBIfam" id="TIGR00083">
    <property type="entry name" value="ribF"/>
    <property type="match status" value="1"/>
</dbReference>
<name>A0A1T4X1F5_9FIRM</name>
<keyword evidence="9 14" id="KW-0274">FAD</keyword>
<evidence type="ECO:0000256" key="7">
    <source>
        <dbReference type="ARBA" id="ARBA00022741"/>
    </source>
</evidence>
<keyword evidence="4 14" id="KW-0288">FMN</keyword>
<comment type="catalytic activity">
    <reaction evidence="12 14">
        <text>riboflavin + ATP = FMN + ADP + H(+)</text>
        <dbReference type="Rhea" id="RHEA:14357"/>
        <dbReference type="ChEBI" id="CHEBI:15378"/>
        <dbReference type="ChEBI" id="CHEBI:30616"/>
        <dbReference type="ChEBI" id="CHEBI:57986"/>
        <dbReference type="ChEBI" id="CHEBI:58210"/>
        <dbReference type="ChEBI" id="CHEBI:456216"/>
        <dbReference type="EC" id="2.7.1.26"/>
    </reaction>
</comment>
<evidence type="ECO:0000256" key="1">
    <source>
        <dbReference type="ARBA" id="ARBA00004726"/>
    </source>
</evidence>
<evidence type="ECO:0000256" key="12">
    <source>
        <dbReference type="ARBA" id="ARBA00047880"/>
    </source>
</evidence>
<comment type="pathway">
    <text evidence="2 14">Cofactor biosynthesis; FMN biosynthesis; FMN from riboflavin (ATP route): step 1/1.</text>
</comment>
<dbReference type="InterPro" id="IPR015864">
    <property type="entry name" value="FAD_synthase"/>
</dbReference>
<dbReference type="PANTHER" id="PTHR22749:SF6">
    <property type="entry name" value="RIBOFLAVIN KINASE"/>
    <property type="match status" value="1"/>
</dbReference>
<dbReference type="GO" id="GO:0009231">
    <property type="term" value="P:riboflavin biosynthetic process"/>
    <property type="evidence" value="ECO:0007669"/>
    <property type="project" value="InterPro"/>
</dbReference>
<comment type="similarity">
    <text evidence="14">Belongs to the ribF family.</text>
</comment>
<evidence type="ECO:0000256" key="13">
    <source>
        <dbReference type="ARBA" id="ARBA00049494"/>
    </source>
</evidence>
<keyword evidence="5 14" id="KW-0808">Transferase</keyword>
<keyword evidence="7 14" id="KW-0547">Nucleotide-binding</keyword>
<dbReference type="EC" id="2.7.1.26" evidence="14"/>
<evidence type="ECO:0000256" key="8">
    <source>
        <dbReference type="ARBA" id="ARBA00022777"/>
    </source>
</evidence>
<dbReference type="UniPathway" id="UPA00276">
    <property type="reaction ID" value="UER00406"/>
</dbReference>
<organism evidence="16 17">
    <name type="scientific">Gemmiger formicilis</name>
    <dbReference type="NCBI Taxonomy" id="745368"/>
    <lineage>
        <taxon>Bacteria</taxon>
        <taxon>Bacillati</taxon>
        <taxon>Bacillota</taxon>
        <taxon>Clostridia</taxon>
        <taxon>Eubacteriales</taxon>
        <taxon>Gemmiger</taxon>
    </lineage>
</organism>
<evidence type="ECO:0000256" key="4">
    <source>
        <dbReference type="ARBA" id="ARBA00022643"/>
    </source>
</evidence>
<evidence type="ECO:0000256" key="6">
    <source>
        <dbReference type="ARBA" id="ARBA00022695"/>
    </source>
</evidence>
<dbReference type="GO" id="GO:0008531">
    <property type="term" value="F:riboflavin kinase activity"/>
    <property type="evidence" value="ECO:0007669"/>
    <property type="project" value="UniProtKB-UniRule"/>
</dbReference>
<sequence>MQIYQRLTPIHAPQGSAVALGYFDGVHCGHRAVLGAAVECARAGGLTAAAFTFELPASSTLKGGRILSLPQKHARVASLGIEEYQEAPFDEFRALTPEDFVQKVLVDCFNAKQLFCGDNFTFGARAAGNVERLRELCAPLGIGVHIVPMAQYGGQTVSSTRIRAALEEGRLDDANAMLGTPYAIDWPVVHGKGIGSGKLGTPTLNQNYPAAALQPCAGVYLTRIYLDGQWRPAATGIGKRPTVDSSENAAVTCETFVPDFSGNVYGQQPVLEFHKYFCPVRKFNSMDELAALIHHAADESKAYFAALNGAK</sequence>
<dbReference type="SUPFAM" id="SSF82114">
    <property type="entry name" value="Riboflavin kinase-like"/>
    <property type="match status" value="1"/>
</dbReference>
<evidence type="ECO:0000256" key="3">
    <source>
        <dbReference type="ARBA" id="ARBA00022630"/>
    </source>
</evidence>
<dbReference type="CDD" id="cd02064">
    <property type="entry name" value="FAD_synthetase_N"/>
    <property type="match status" value="1"/>
</dbReference>
<keyword evidence="8 14" id="KW-0418">Kinase</keyword>
<evidence type="ECO:0000256" key="10">
    <source>
        <dbReference type="ARBA" id="ARBA00022840"/>
    </source>
</evidence>
<dbReference type="STRING" id="745368.SAMN02745178_01317"/>
<keyword evidence="10 14" id="KW-0067">ATP-binding</keyword>
<evidence type="ECO:0000256" key="5">
    <source>
        <dbReference type="ARBA" id="ARBA00022679"/>
    </source>
</evidence>
<dbReference type="GO" id="GO:0003919">
    <property type="term" value="F:FMN adenylyltransferase activity"/>
    <property type="evidence" value="ECO:0007669"/>
    <property type="project" value="UniProtKB-UniRule"/>
</dbReference>
<dbReference type="GO" id="GO:0006747">
    <property type="term" value="P:FAD biosynthetic process"/>
    <property type="evidence" value="ECO:0007669"/>
    <property type="project" value="UniProtKB-UniRule"/>
</dbReference>
<keyword evidence="11" id="KW-0511">Multifunctional enzyme</keyword>
<dbReference type="RefSeq" id="WP_078784278.1">
    <property type="nucleotide sequence ID" value="NZ_DBEZRS010000005.1"/>
</dbReference>
<evidence type="ECO:0000256" key="2">
    <source>
        <dbReference type="ARBA" id="ARBA00005201"/>
    </source>
</evidence>
<dbReference type="InterPro" id="IPR023465">
    <property type="entry name" value="Riboflavin_kinase_dom_sf"/>
</dbReference>
<dbReference type="InterPro" id="IPR015865">
    <property type="entry name" value="Riboflavin_kinase_bac/euk"/>
</dbReference>
<dbReference type="EMBL" id="FUYF01000005">
    <property type="protein sequence ID" value="SKA83386.1"/>
    <property type="molecule type" value="Genomic_DNA"/>
</dbReference>
<gene>
    <name evidence="16" type="ORF">SAMN02745178_01317</name>
</gene>
<dbReference type="AlphaFoldDB" id="A0A1T4X1F5"/>
<dbReference type="InterPro" id="IPR023468">
    <property type="entry name" value="Riboflavin_kinase"/>
</dbReference>
<evidence type="ECO:0000259" key="15">
    <source>
        <dbReference type="SMART" id="SM00904"/>
    </source>
</evidence>
<keyword evidence="17" id="KW-1185">Reference proteome</keyword>
<dbReference type="EC" id="2.7.7.2" evidence="14"/>
<dbReference type="UniPathway" id="UPA00277">
    <property type="reaction ID" value="UER00407"/>
</dbReference>
<dbReference type="PIRSF" id="PIRSF004491">
    <property type="entry name" value="FAD_Synth"/>
    <property type="match status" value="1"/>
</dbReference>
<evidence type="ECO:0000256" key="14">
    <source>
        <dbReference type="PIRNR" id="PIRNR004491"/>
    </source>
</evidence>
<keyword evidence="3 14" id="KW-0285">Flavoprotein</keyword>
<dbReference type="InterPro" id="IPR002606">
    <property type="entry name" value="Riboflavin_kinase_bac"/>
</dbReference>
<evidence type="ECO:0000256" key="9">
    <source>
        <dbReference type="ARBA" id="ARBA00022827"/>
    </source>
</evidence>
<dbReference type="Proteomes" id="UP000190286">
    <property type="component" value="Unassembled WGS sequence"/>
</dbReference>
<dbReference type="GO" id="GO:0005524">
    <property type="term" value="F:ATP binding"/>
    <property type="evidence" value="ECO:0007669"/>
    <property type="project" value="UniProtKB-UniRule"/>
</dbReference>
<dbReference type="Gene3D" id="2.40.30.30">
    <property type="entry name" value="Riboflavin kinase-like"/>
    <property type="match status" value="1"/>
</dbReference>
<dbReference type="PANTHER" id="PTHR22749">
    <property type="entry name" value="RIBOFLAVIN KINASE/FMN ADENYLYLTRANSFERASE"/>
    <property type="match status" value="1"/>
</dbReference>